<feature type="transmembrane region" description="Helical" evidence="8">
    <location>
        <begin position="7"/>
        <end position="28"/>
    </location>
</feature>
<dbReference type="PIRSF" id="PIRSF005091">
    <property type="entry name" value="Mmb_sulf_HI1246"/>
    <property type="match status" value="1"/>
</dbReference>
<dbReference type="CDD" id="cd16015">
    <property type="entry name" value="LTA_synthase"/>
    <property type="match status" value="1"/>
</dbReference>
<dbReference type="EC" id="2.7.8.-" evidence="10"/>
<dbReference type="Proteomes" id="UP001597452">
    <property type="component" value="Unassembled WGS sequence"/>
</dbReference>
<evidence type="ECO:0000313" key="10">
    <source>
        <dbReference type="EMBL" id="MFD2637440.1"/>
    </source>
</evidence>
<evidence type="ECO:0000256" key="4">
    <source>
        <dbReference type="ARBA" id="ARBA00022692"/>
    </source>
</evidence>
<comment type="subcellular location">
    <subcellularLocation>
        <location evidence="1">Cell membrane</location>
        <topology evidence="1">Multi-pass membrane protein</topology>
    </subcellularLocation>
</comment>
<dbReference type="RefSeq" id="WP_377326867.1">
    <property type="nucleotide sequence ID" value="NZ_JBHUMZ010000007.1"/>
</dbReference>
<dbReference type="PANTHER" id="PTHR47371:SF1">
    <property type="entry name" value="LIPOTEICHOIC ACID SYNTHASE-LIKE YQGS"/>
    <property type="match status" value="1"/>
</dbReference>
<evidence type="ECO:0000256" key="3">
    <source>
        <dbReference type="ARBA" id="ARBA00022475"/>
    </source>
</evidence>
<reference evidence="11" key="1">
    <citation type="journal article" date="2019" name="Int. J. Syst. Evol. Microbiol.">
        <title>The Global Catalogue of Microorganisms (GCM) 10K type strain sequencing project: providing services to taxonomists for standard genome sequencing and annotation.</title>
        <authorList>
            <consortium name="The Broad Institute Genomics Platform"/>
            <consortium name="The Broad Institute Genome Sequencing Center for Infectious Disease"/>
            <person name="Wu L."/>
            <person name="Ma J."/>
        </authorList>
    </citation>
    <scope>NUCLEOTIDE SEQUENCE [LARGE SCALE GENOMIC DNA]</scope>
    <source>
        <strain evidence="11">TISTR 1571</strain>
    </source>
</reference>
<name>A0ABW5Q6U0_9BACI</name>
<dbReference type="InterPro" id="IPR012160">
    <property type="entry name" value="LtaS-like"/>
</dbReference>
<protein>
    <submittedName>
        <fullName evidence="10">LTA synthase family protein</fullName>
        <ecNumber evidence="10">2.7.8.-</ecNumber>
    </submittedName>
</protein>
<sequence>MERIKRIPLFIIAAVLVGLKTYLVYRFYFNLSIESIFQEIILFINAFAFSFFVFSIGVWFKERRQKKFIYITTIAMTFIVIANLMYYRNFTDFITLPTLMQVNNAGDLGGSMLSLVHIEDIFLILDVALIFYFAKKEAFPIDAFSTMFKRRIITVGLSVLALNLVLAEIERPMLFKRGFDREYLVKNVGLFTFHGYDAVITASMQSKRLFADGSEFNEIEEYVDNKVTDTKKADQKVDLKGIAEGKNIVYIAVESMQQFVINREVNGEEVTPFLNDLIQDSYYFDNYYHQTALGKTSDHEFLLDNSLYPLPNSAAFFTHAQNEYYALPEIINEEKNYQSYVFHANNASFWNRNVMYETLGYNQFFDVESYEFTKEDNIGWGLNDKMFFEQSVDILKEQQDPYYAKFITLTNHFPFDIPESEASLPLYESDSVTLNQYFQTVRYTDEAIKEFFDKMKEEGMYEDTIFILGGDHYGVPSYHNEELGEYLGKEITPYEDAKLQRVPFIIHIPGHDGDRTISTLVGQIDYKPTVLNLLGINLNEDIRFGSNMFNEPKDRKDFIAFRDGRVIGTEHSYAGGVCYDNETGKQVEEVNCEPLREKASKELNYSDEIIYGDLLRFYDFETGKVTKTEEEK</sequence>
<dbReference type="EMBL" id="JBHUMZ010000007">
    <property type="protein sequence ID" value="MFD2637440.1"/>
    <property type="molecule type" value="Genomic_DNA"/>
</dbReference>
<feature type="transmembrane region" description="Helical" evidence="8">
    <location>
        <begin position="40"/>
        <end position="60"/>
    </location>
</feature>
<gene>
    <name evidence="10" type="ORF">ACFSW4_00940</name>
</gene>
<dbReference type="PANTHER" id="PTHR47371">
    <property type="entry name" value="LIPOTEICHOIC ACID SYNTHASE"/>
    <property type="match status" value="1"/>
</dbReference>
<dbReference type="SUPFAM" id="SSF53649">
    <property type="entry name" value="Alkaline phosphatase-like"/>
    <property type="match status" value="1"/>
</dbReference>
<evidence type="ECO:0000256" key="6">
    <source>
        <dbReference type="ARBA" id="ARBA00023136"/>
    </source>
</evidence>
<accession>A0ABW5Q6U0</accession>
<feature type="transmembrane region" description="Helical" evidence="8">
    <location>
        <begin position="67"/>
        <end position="88"/>
    </location>
</feature>
<dbReference type="InterPro" id="IPR000917">
    <property type="entry name" value="Sulfatase_N"/>
</dbReference>
<dbReference type="InterPro" id="IPR017850">
    <property type="entry name" value="Alkaline_phosphatase_core_sf"/>
</dbReference>
<keyword evidence="10" id="KW-0808">Transferase</keyword>
<feature type="domain" description="Sulfatase N-terminal" evidence="9">
    <location>
        <begin position="246"/>
        <end position="536"/>
    </location>
</feature>
<keyword evidence="5 8" id="KW-1133">Transmembrane helix</keyword>
<organism evidence="10 11">
    <name type="scientific">Piscibacillus salipiscarius</name>
    <dbReference type="NCBI Taxonomy" id="299480"/>
    <lineage>
        <taxon>Bacteria</taxon>
        <taxon>Bacillati</taxon>
        <taxon>Bacillota</taxon>
        <taxon>Bacilli</taxon>
        <taxon>Bacillales</taxon>
        <taxon>Bacillaceae</taxon>
        <taxon>Piscibacillus</taxon>
    </lineage>
</organism>
<dbReference type="GO" id="GO:0016740">
    <property type="term" value="F:transferase activity"/>
    <property type="evidence" value="ECO:0007669"/>
    <property type="project" value="UniProtKB-KW"/>
</dbReference>
<evidence type="ECO:0000259" key="9">
    <source>
        <dbReference type="Pfam" id="PF00884"/>
    </source>
</evidence>
<feature type="transmembrane region" description="Helical" evidence="8">
    <location>
        <begin position="108"/>
        <end position="132"/>
    </location>
</feature>
<evidence type="ECO:0000256" key="2">
    <source>
        <dbReference type="ARBA" id="ARBA00009983"/>
    </source>
</evidence>
<dbReference type="Gene3D" id="3.40.720.10">
    <property type="entry name" value="Alkaline Phosphatase, subunit A"/>
    <property type="match status" value="1"/>
</dbReference>
<dbReference type="Pfam" id="PF00884">
    <property type="entry name" value="Sulfatase"/>
    <property type="match status" value="1"/>
</dbReference>
<proteinExistence type="inferred from homology"/>
<feature type="transmembrane region" description="Helical" evidence="8">
    <location>
        <begin position="152"/>
        <end position="169"/>
    </location>
</feature>
<evidence type="ECO:0000256" key="8">
    <source>
        <dbReference type="SAM" id="Phobius"/>
    </source>
</evidence>
<evidence type="ECO:0000256" key="5">
    <source>
        <dbReference type="ARBA" id="ARBA00022989"/>
    </source>
</evidence>
<keyword evidence="3 7" id="KW-1003">Cell membrane</keyword>
<keyword evidence="11" id="KW-1185">Reference proteome</keyword>
<comment type="similarity">
    <text evidence="2 7">Belongs to the LTA synthase family.</text>
</comment>
<keyword evidence="6 7" id="KW-0472">Membrane</keyword>
<evidence type="ECO:0000313" key="11">
    <source>
        <dbReference type="Proteomes" id="UP001597452"/>
    </source>
</evidence>
<comment type="caution">
    <text evidence="10">The sequence shown here is derived from an EMBL/GenBank/DDBJ whole genome shotgun (WGS) entry which is preliminary data.</text>
</comment>
<dbReference type="InterPro" id="IPR050448">
    <property type="entry name" value="OpgB/LTA_synthase_biosynth"/>
</dbReference>
<evidence type="ECO:0000256" key="1">
    <source>
        <dbReference type="ARBA" id="ARBA00004651"/>
    </source>
</evidence>
<dbReference type="Gene3D" id="3.30.1120.170">
    <property type="match status" value="1"/>
</dbReference>
<evidence type="ECO:0000256" key="7">
    <source>
        <dbReference type="PIRNR" id="PIRNR005091"/>
    </source>
</evidence>
<keyword evidence="4 8" id="KW-0812">Transmembrane</keyword>